<feature type="transmembrane region" description="Helical" evidence="2">
    <location>
        <begin position="326"/>
        <end position="346"/>
    </location>
</feature>
<organism evidence="3 4">
    <name type="scientific">Cylindrobasidium torrendii FP15055 ss-10</name>
    <dbReference type="NCBI Taxonomy" id="1314674"/>
    <lineage>
        <taxon>Eukaryota</taxon>
        <taxon>Fungi</taxon>
        <taxon>Dikarya</taxon>
        <taxon>Basidiomycota</taxon>
        <taxon>Agaricomycotina</taxon>
        <taxon>Agaricomycetes</taxon>
        <taxon>Agaricomycetidae</taxon>
        <taxon>Agaricales</taxon>
        <taxon>Marasmiineae</taxon>
        <taxon>Physalacriaceae</taxon>
        <taxon>Cylindrobasidium</taxon>
    </lineage>
</organism>
<dbReference type="PANTHER" id="PTHR34391:SF2">
    <property type="entry name" value="TRP C-TERMINAL DOMAIN-CONTAINING PROTEIN"/>
    <property type="match status" value="1"/>
</dbReference>
<dbReference type="GO" id="GO:0005794">
    <property type="term" value="C:Golgi apparatus"/>
    <property type="evidence" value="ECO:0007669"/>
    <property type="project" value="TreeGrafter"/>
</dbReference>
<keyword evidence="2" id="KW-0472">Membrane</keyword>
<feature type="transmembrane region" description="Helical" evidence="2">
    <location>
        <begin position="404"/>
        <end position="427"/>
    </location>
</feature>
<evidence type="ECO:0000313" key="4">
    <source>
        <dbReference type="Proteomes" id="UP000054007"/>
    </source>
</evidence>
<dbReference type="EMBL" id="KN880573">
    <property type="protein sequence ID" value="KIY65883.1"/>
    <property type="molecule type" value="Genomic_DNA"/>
</dbReference>
<feature type="transmembrane region" description="Helical" evidence="2">
    <location>
        <begin position="367"/>
        <end position="392"/>
    </location>
</feature>
<keyword evidence="2" id="KW-1133">Transmembrane helix</keyword>
<name>A0A0D7B5Q2_9AGAR</name>
<dbReference type="InterPro" id="IPR040410">
    <property type="entry name" value="UPF0658_Golgi"/>
</dbReference>
<dbReference type="Proteomes" id="UP000054007">
    <property type="component" value="Unassembled WGS sequence"/>
</dbReference>
<feature type="transmembrane region" description="Helical" evidence="2">
    <location>
        <begin position="439"/>
        <end position="459"/>
    </location>
</feature>
<dbReference type="OrthoDB" id="2448307at2759"/>
<evidence type="ECO:0000256" key="1">
    <source>
        <dbReference type="SAM" id="MobiDB-lite"/>
    </source>
</evidence>
<gene>
    <name evidence="3" type="ORF">CYLTODRAFT_399656</name>
</gene>
<keyword evidence="4" id="KW-1185">Reference proteome</keyword>
<evidence type="ECO:0000313" key="3">
    <source>
        <dbReference type="EMBL" id="KIY65883.1"/>
    </source>
</evidence>
<dbReference type="AlphaFoldDB" id="A0A0D7B5Q2"/>
<keyword evidence="2" id="KW-0812">Transmembrane</keyword>
<dbReference type="STRING" id="1314674.A0A0D7B5Q2"/>
<sequence length="649" mass="71439">MRVKQIWTVLPLPSYAKTFWDRITLSRLATAYFVFSLCHCLVQVGLQIRTFTINADAVTVLSKLALDTGVTDRSLPVPDLGPGYLRLCPDVPGDVENLDKSCKTVWNSTASANQPTSSSTAAVSIPTFPVSSSASVALVDTTITAPLPTVASATRTGLVVVSTSVTTDGDAATNALLEALAEEEIEEDSGNVSKRDHGLQFIEVISLDDKSANVSFDGKDETLSATCLWSLHWPMHSLELTKREDIVFIAFQFWVLGMSVVALLNESIPHMFASLATHILATGWAGYQIYSTAKFQSSFAQIVTKGSCDGVNLLPRYWNERKNMEIPLLALNGVALIVSGVLSWKLMKILGWQTYKRVGASRTIKKIYHLVLALHIIQQLALFFIVASLGLWLDSLFNGVAAQVAWYVPLYKASALTTSVLVAPWVISGWIGVRRERRILMLIFLVLSVVYIGGWSVMFLSTTFRYLFGTWKFFCVMFTASIAFSTASFALGVACRINFGKGLPHFLDAHEQLSDGADFAPVNMAKDVEKVDFPSTDKPMPTFADSFDSLEDEAPPMFQRQGPAKLGPRFYNQNAIPFETAADMRAPEAAYTVSRNTSSSGSHTLVHGYEVSRQLTKESVGSMESYYNYSSDGGHRRSPSQDSYSRDRW</sequence>
<feature type="transmembrane region" description="Helical" evidence="2">
    <location>
        <begin position="471"/>
        <end position="494"/>
    </location>
</feature>
<dbReference type="PANTHER" id="PTHR34391">
    <property type="entry name" value="UPF0658 GOLGI APPARATUS MEMBRANE PROTEIN C1952.10C-RELATED"/>
    <property type="match status" value="1"/>
</dbReference>
<protein>
    <submittedName>
        <fullName evidence="3">Uncharacterized protein</fullName>
    </submittedName>
</protein>
<proteinExistence type="predicted"/>
<accession>A0A0D7B5Q2</accession>
<feature type="transmembrane region" description="Helical" evidence="2">
    <location>
        <begin position="246"/>
        <end position="264"/>
    </location>
</feature>
<reference evidence="3 4" key="1">
    <citation type="journal article" date="2015" name="Fungal Genet. Biol.">
        <title>Evolution of novel wood decay mechanisms in Agaricales revealed by the genome sequences of Fistulina hepatica and Cylindrobasidium torrendii.</title>
        <authorList>
            <person name="Floudas D."/>
            <person name="Held B.W."/>
            <person name="Riley R."/>
            <person name="Nagy L.G."/>
            <person name="Koehler G."/>
            <person name="Ransdell A.S."/>
            <person name="Younus H."/>
            <person name="Chow J."/>
            <person name="Chiniquy J."/>
            <person name="Lipzen A."/>
            <person name="Tritt A."/>
            <person name="Sun H."/>
            <person name="Haridas S."/>
            <person name="LaButti K."/>
            <person name="Ohm R.A."/>
            <person name="Kues U."/>
            <person name="Blanchette R.A."/>
            <person name="Grigoriev I.V."/>
            <person name="Minto R.E."/>
            <person name="Hibbett D.S."/>
        </authorList>
    </citation>
    <scope>NUCLEOTIDE SEQUENCE [LARGE SCALE GENOMIC DNA]</scope>
    <source>
        <strain evidence="3 4">FP15055 ss-10</strain>
    </source>
</reference>
<evidence type="ECO:0000256" key="2">
    <source>
        <dbReference type="SAM" id="Phobius"/>
    </source>
</evidence>
<feature type="region of interest" description="Disordered" evidence="1">
    <location>
        <begin position="625"/>
        <end position="649"/>
    </location>
</feature>